<dbReference type="InterPro" id="IPR054708">
    <property type="entry name" value="MTPAP-like_central"/>
</dbReference>
<gene>
    <name evidence="4" type="primary">TUT7</name>
    <name evidence="4" type="ORF">TNIN_96351</name>
</gene>
<accession>A0A8X6MIM7</accession>
<feature type="region of interest" description="Disordered" evidence="2">
    <location>
        <begin position="1"/>
        <end position="20"/>
    </location>
</feature>
<keyword evidence="5" id="KW-1185">Reference proteome</keyword>
<feature type="region of interest" description="Disordered" evidence="2">
    <location>
        <begin position="81"/>
        <end position="100"/>
    </location>
</feature>
<keyword evidence="1" id="KW-0862">Zinc</keyword>
<evidence type="ECO:0000256" key="2">
    <source>
        <dbReference type="SAM" id="MobiDB-lite"/>
    </source>
</evidence>
<dbReference type="Gene3D" id="1.10.1410.10">
    <property type="match status" value="2"/>
</dbReference>
<name>A0A8X6MIM7_9ARAC</name>
<dbReference type="InterPro" id="IPR043519">
    <property type="entry name" value="NT_sf"/>
</dbReference>
<dbReference type="Proteomes" id="UP000886998">
    <property type="component" value="Unassembled WGS sequence"/>
</dbReference>
<evidence type="ECO:0000313" key="5">
    <source>
        <dbReference type="Proteomes" id="UP000886998"/>
    </source>
</evidence>
<dbReference type="GO" id="GO:1990817">
    <property type="term" value="F:poly(A) RNA polymerase activity"/>
    <property type="evidence" value="ECO:0007669"/>
    <property type="project" value="UniProtKB-ARBA"/>
</dbReference>
<keyword evidence="4" id="KW-0548">Nucleotidyltransferase</keyword>
<keyword evidence="1" id="KW-0479">Metal-binding</keyword>
<comment type="caution">
    <text evidence="4">The sequence shown here is derived from an EMBL/GenBank/DDBJ whole genome shotgun (WGS) entry which is preliminary data.</text>
</comment>
<evidence type="ECO:0000256" key="1">
    <source>
        <dbReference type="PROSITE-ProRule" id="PRU00047"/>
    </source>
</evidence>
<dbReference type="GO" id="GO:0008270">
    <property type="term" value="F:zinc ion binding"/>
    <property type="evidence" value="ECO:0007669"/>
    <property type="project" value="UniProtKB-KW"/>
</dbReference>
<evidence type="ECO:0000259" key="3">
    <source>
        <dbReference type="PROSITE" id="PS50158"/>
    </source>
</evidence>
<dbReference type="PANTHER" id="PTHR12271:SF66">
    <property type="entry name" value="TERMINAL URIDYLYLTRANSFERASE TAILOR"/>
    <property type="match status" value="1"/>
</dbReference>
<evidence type="ECO:0000313" key="4">
    <source>
        <dbReference type="EMBL" id="GFS61638.1"/>
    </source>
</evidence>
<dbReference type="EMBL" id="BMAV01027707">
    <property type="protein sequence ID" value="GFS61638.1"/>
    <property type="molecule type" value="Genomic_DNA"/>
</dbReference>
<dbReference type="InterPro" id="IPR001878">
    <property type="entry name" value="Znf_CCHC"/>
</dbReference>
<keyword evidence="4" id="KW-0808">Transferase</keyword>
<dbReference type="OrthoDB" id="407432at2759"/>
<keyword evidence="1" id="KW-0863">Zinc-finger</keyword>
<dbReference type="Gene3D" id="3.30.460.10">
    <property type="entry name" value="Beta Polymerase, domain 2"/>
    <property type="match status" value="1"/>
</dbReference>
<dbReference type="Pfam" id="PF22600">
    <property type="entry name" value="MTPAP-like_central"/>
    <property type="match status" value="1"/>
</dbReference>
<feature type="compositionally biased region" description="Basic and acidic residues" evidence="2">
    <location>
        <begin position="10"/>
        <end position="20"/>
    </location>
</feature>
<dbReference type="SUPFAM" id="SSF81631">
    <property type="entry name" value="PAP/OAS1 substrate-binding domain"/>
    <property type="match status" value="2"/>
</dbReference>
<feature type="domain" description="CCHC-type" evidence="3">
    <location>
        <begin position="980"/>
        <end position="995"/>
    </location>
</feature>
<organism evidence="4 5">
    <name type="scientific">Trichonephila inaurata madagascariensis</name>
    <dbReference type="NCBI Taxonomy" id="2747483"/>
    <lineage>
        <taxon>Eukaryota</taxon>
        <taxon>Metazoa</taxon>
        <taxon>Ecdysozoa</taxon>
        <taxon>Arthropoda</taxon>
        <taxon>Chelicerata</taxon>
        <taxon>Arachnida</taxon>
        <taxon>Araneae</taxon>
        <taxon>Araneomorphae</taxon>
        <taxon>Entelegynae</taxon>
        <taxon>Araneoidea</taxon>
        <taxon>Nephilidae</taxon>
        <taxon>Trichonephila</taxon>
        <taxon>Trichonephila inaurata</taxon>
    </lineage>
</organism>
<dbReference type="GO" id="GO:0003676">
    <property type="term" value="F:nucleic acid binding"/>
    <property type="evidence" value="ECO:0007669"/>
    <property type="project" value="InterPro"/>
</dbReference>
<dbReference type="SUPFAM" id="SSF81301">
    <property type="entry name" value="Nucleotidyltransferase"/>
    <property type="match status" value="1"/>
</dbReference>
<dbReference type="GO" id="GO:0005737">
    <property type="term" value="C:cytoplasm"/>
    <property type="evidence" value="ECO:0007669"/>
    <property type="project" value="UniProtKB-SubCell"/>
</dbReference>
<feature type="compositionally biased region" description="Low complexity" evidence="2">
    <location>
        <begin position="81"/>
        <end position="93"/>
    </location>
</feature>
<dbReference type="PROSITE" id="PS50158">
    <property type="entry name" value="ZF_CCHC"/>
    <property type="match status" value="1"/>
</dbReference>
<protein>
    <submittedName>
        <fullName evidence="4">Terminal uridylyltransferase 7</fullName>
    </submittedName>
</protein>
<proteinExistence type="predicted"/>
<dbReference type="GO" id="GO:0031123">
    <property type="term" value="P:RNA 3'-end processing"/>
    <property type="evidence" value="ECO:0007669"/>
    <property type="project" value="TreeGrafter"/>
</dbReference>
<dbReference type="PANTHER" id="PTHR12271">
    <property type="entry name" value="POLY A POLYMERASE CID PAP -RELATED"/>
    <property type="match status" value="1"/>
</dbReference>
<dbReference type="CDD" id="cd05402">
    <property type="entry name" value="NT_PAP_TUTase"/>
    <property type="match status" value="1"/>
</dbReference>
<dbReference type="AlphaFoldDB" id="A0A8X6MIM7"/>
<reference evidence="4" key="1">
    <citation type="submission" date="2020-08" db="EMBL/GenBank/DDBJ databases">
        <title>Multicomponent nature underlies the extraordinary mechanical properties of spider dragline silk.</title>
        <authorList>
            <person name="Kono N."/>
            <person name="Nakamura H."/>
            <person name="Mori M."/>
            <person name="Yoshida Y."/>
            <person name="Ohtoshi R."/>
            <person name="Malay A.D."/>
            <person name="Moran D.A.P."/>
            <person name="Tomita M."/>
            <person name="Numata K."/>
            <person name="Arakawa K."/>
        </authorList>
    </citation>
    <scope>NUCLEOTIDE SEQUENCE</scope>
</reference>
<sequence>MAALLPEKSSSCEKDPSKKNKEITYYRPNIGAFDKRCKSVLSNKSFSCEQDSKLGNKHEKQFNSAVNSEKYKSLKKISSCRKSSTSDGTSSKGNNRFGNDPKIIHEKDFIKCKQEDFSEVIDHSLSITTNNNDNCDLGKELNEVEDPKIKRTFDECHIKNSADCTFKSKLEALSDGKPNFCITFKNDGNFISEIVNVPLDTEYETVNDNSNETSCLMSKLNCVNGEIKQNSSLHAVSNDLKNNLPEISTVQSYLESSTDLNDSTDFCASLYKCKITDLAASVSDNNHEIFIPPPQPKPVTNTVIYPSEVTGETLLNSSAFPCLSTENSACKSIDFLNRSVSSKELDLKDAVDIKTAAHGLDDKQIGEITKFLENIVHEKSMASDIADHVVKDVNKVLSYRMKGNMVYAYGSYRIGTAVTTSNLNLALRTDQPVKNSFLLLLQKVLSKDLTNYQVYPFEAEQNARRSKICFSQNQLGIYCEIIYLGDTVSQYLKLSNILRTVCKYDKRVKILCSATRRWAEDCEIQDPEKGMLHPIGFTLLVIHFLQQMEKPVLPLINLSSENWFLLCICLTPQMTNVFEVSFMSSQNSEKYSFLECALPPVFDSDCDADSEYENWEEYQRIVLEPLKKISEFSMSCVNHVLIEAYREFKIPDYNVNERKAFVRELEKELKKLYPDVELTLFGSSVNGFGFKNSDLDICMTFKAKNKTDIYALAVLRRVLKQLRKNKSYKNVVPLYSAQVPIIKFHYIAKNWNCDLSFYNVLAVHNSVLLHKYSLMDERCKILGCCLKLLAKKANIADGASRSLSSYSYILMAIHYLQQVNPPVLPVMPVFDKEAFEKRIDVPQALKGRNHWCFETVTELKKRYRLSETNTSSVGELWLGLLEYYLKFDFDKAVTITENEPVLTSTLMKSARFINVEDPFLSKRNLGCIVSESKAVTSRRVLQRARILFGKNCPYESKENLQSYYFSPSNLTGLYVKDVECLSCGCFGHEKRDCTKANPFKRKQFTNRTQTNIKTSWDE</sequence>